<sequence length="372" mass="38704">MKKHARTYTLMRVGPPRALALLSLAAAGSAAPLAQVAADPTTTATASAAASSGTSRPASRSAMWAMLGILVAAAVVFVVASIAYCLGYKNKRNRNRLDTAVVATRPRSRRRERDPADMSVIDLPLYTNEPAHDEVQLLRRHNTLSEAGHPAPEYLSPTAGVPPYASTAGHGGDDDDEEEGGDHTSPSTSSHRPALRLSTSLAHAARGPSSAGPSRAAPAPILARRTSAPSSSQPHAPSRGPSVRSVRFDAPSRQPSKASLKQRLGAWAESYAPLGDDEDGPRDPWRALSVRRTASPTLPASPSSSASHATYATAAVSLSRRSTADSVTEAQVATVARGRVARAVIAGGDVVFEAPEEEVLADRGGSPPPPLP</sequence>
<keyword evidence="5" id="KW-1185">Reference proteome</keyword>
<dbReference type="Proteomes" id="UP001565368">
    <property type="component" value="Unassembled WGS sequence"/>
</dbReference>
<evidence type="ECO:0000313" key="4">
    <source>
        <dbReference type="EMBL" id="KAL1412799.1"/>
    </source>
</evidence>
<keyword evidence="2" id="KW-0812">Transmembrane</keyword>
<evidence type="ECO:0000256" key="1">
    <source>
        <dbReference type="SAM" id="MobiDB-lite"/>
    </source>
</evidence>
<feature type="region of interest" description="Disordered" evidence="1">
    <location>
        <begin position="224"/>
        <end position="310"/>
    </location>
</feature>
<dbReference type="RefSeq" id="XP_069212743.1">
    <property type="nucleotide sequence ID" value="XM_069349199.1"/>
</dbReference>
<feature type="region of interest" description="Disordered" evidence="1">
    <location>
        <begin position="147"/>
        <end position="194"/>
    </location>
</feature>
<reference evidence="4 5" key="1">
    <citation type="submission" date="2023-08" db="EMBL/GenBank/DDBJ databases">
        <title>Annotated Genome Sequence of Vanrija albida AlHP1.</title>
        <authorList>
            <person name="Herzog R."/>
        </authorList>
    </citation>
    <scope>NUCLEOTIDE SEQUENCE [LARGE SCALE GENOMIC DNA]</scope>
    <source>
        <strain evidence="4 5">AlHP1</strain>
    </source>
</reference>
<proteinExistence type="predicted"/>
<gene>
    <name evidence="4" type="ORF">Q8F55_000547</name>
</gene>
<evidence type="ECO:0000313" key="5">
    <source>
        <dbReference type="Proteomes" id="UP001565368"/>
    </source>
</evidence>
<name>A0ABR3QDK5_9TREE</name>
<keyword evidence="3" id="KW-0732">Signal</keyword>
<feature type="compositionally biased region" description="Low complexity" evidence="1">
    <location>
        <begin position="227"/>
        <end position="238"/>
    </location>
</feature>
<protein>
    <submittedName>
        <fullName evidence="4">Uncharacterized protein</fullName>
    </submittedName>
</protein>
<feature type="compositionally biased region" description="Polar residues" evidence="1">
    <location>
        <begin position="184"/>
        <end position="194"/>
    </location>
</feature>
<keyword evidence="2" id="KW-1133">Transmembrane helix</keyword>
<comment type="caution">
    <text evidence="4">The sequence shown here is derived from an EMBL/GenBank/DDBJ whole genome shotgun (WGS) entry which is preliminary data.</text>
</comment>
<feature type="transmembrane region" description="Helical" evidence="2">
    <location>
        <begin position="62"/>
        <end position="86"/>
    </location>
</feature>
<evidence type="ECO:0000256" key="2">
    <source>
        <dbReference type="SAM" id="Phobius"/>
    </source>
</evidence>
<dbReference type="EMBL" id="JBBXJM010000001">
    <property type="protein sequence ID" value="KAL1412799.1"/>
    <property type="molecule type" value="Genomic_DNA"/>
</dbReference>
<organism evidence="4 5">
    <name type="scientific">Vanrija albida</name>
    <dbReference type="NCBI Taxonomy" id="181172"/>
    <lineage>
        <taxon>Eukaryota</taxon>
        <taxon>Fungi</taxon>
        <taxon>Dikarya</taxon>
        <taxon>Basidiomycota</taxon>
        <taxon>Agaricomycotina</taxon>
        <taxon>Tremellomycetes</taxon>
        <taxon>Trichosporonales</taxon>
        <taxon>Trichosporonaceae</taxon>
        <taxon>Vanrija</taxon>
    </lineage>
</organism>
<feature type="chain" id="PRO_5046106387" evidence="3">
    <location>
        <begin position="31"/>
        <end position="372"/>
    </location>
</feature>
<feature type="compositionally biased region" description="Low complexity" evidence="1">
    <location>
        <begin position="293"/>
        <end position="310"/>
    </location>
</feature>
<evidence type="ECO:0000256" key="3">
    <source>
        <dbReference type="SAM" id="SignalP"/>
    </source>
</evidence>
<dbReference type="GeneID" id="95981590"/>
<accession>A0ABR3QDK5</accession>
<keyword evidence="2" id="KW-0472">Membrane</keyword>
<feature type="signal peptide" evidence="3">
    <location>
        <begin position="1"/>
        <end position="30"/>
    </location>
</feature>